<feature type="signal peptide" evidence="1">
    <location>
        <begin position="1"/>
        <end position="26"/>
    </location>
</feature>
<dbReference type="InterPro" id="IPR021373">
    <property type="entry name" value="DUF2993"/>
</dbReference>
<gene>
    <name evidence="2" type="ORF">CSPHI_10055</name>
</gene>
<dbReference type="RefSeq" id="WP_075692887.1">
    <property type="nucleotide sequence ID" value="NZ_CP009248.1"/>
</dbReference>
<keyword evidence="1" id="KW-0732">Signal</keyword>
<organism evidence="2 3">
    <name type="scientific">Corynebacterium sphenisci DSM 44792</name>
    <dbReference type="NCBI Taxonomy" id="1437874"/>
    <lineage>
        <taxon>Bacteria</taxon>
        <taxon>Bacillati</taxon>
        <taxon>Actinomycetota</taxon>
        <taxon>Actinomycetes</taxon>
        <taxon>Mycobacteriales</taxon>
        <taxon>Corynebacteriaceae</taxon>
        <taxon>Corynebacterium</taxon>
    </lineage>
</organism>
<protein>
    <recommendedName>
        <fullName evidence="4">DUF2993 domain-containing protein</fullName>
    </recommendedName>
</protein>
<dbReference type="AlphaFoldDB" id="A0A1L7CZM7"/>
<dbReference type="KEGG" id="csph:CSPHI_10055"/>
<reference evidence="2 3" key="1">
    <citation type="submission" date="2014-08" db="EMBL/GenBank/DDBJ databases">
        <title>Complete genome sequence of Corynebacterium sphenisci CECT 5990(T) (=DSM 44792(T)), isolated from healthy wild penguins.</title>
        <authorList>
            <person name="Ruckert C."/>
            <person name="Albersmeier A."/>
            <person name="Winkler A."/>
            <person name="Kalinowski J."/>
        </authorList>
    </citation>
    <scope>NUCLEOTIDE SEQUENCE [LARGE SCALE GENOMIC DNA]</scope>
    <source>
        <strain evidence="2 3">DSM 44792</strain>
    </source>
</reference>
<proteinExistence type="predicted"/>
<name>A0A1L7CZM7_9CORY</name>
<dbReference type="EMBL" id="CP009248">
    <property type="protein sequence ID" value="APT91287.1"/>
    <property type="molecule type" value="Genomic_DNA"/>
</dbReference>
<dbReference type="Pfam" id="PF11209">
    <property type="entry name" value="LmeA"/>
    <property type="match status" value="1"/>
</dbReference>
<evidence type="ECO:0008006" key="4">
    <source>
        <dbReference type="Google" id="ProtNLM"/>
    </source>
</evidence>
<dbReference type="Proteomes" id="UP000185469">
    <property type="component" value="Chromosome"/>
</dbReference>
<feature type="chain" id="PRO_5038422617" description="DUF2993 domain-containing protein" evidence="1">
    <location>
        <begin position="27"/>
        <end position="257"/>
    </location>
</feature>
<accession>A0A1L7CZM7</accession>
<evidence type="ECO:0000313" key="3">
    <source>
        <dbReference type="Proteomes" id="UP000185469"/>
    </source>
</evidence>
<evidence type="ECO:0000313" key="2">
    <source>
        <dbReference type="EMBL" id="APT91287.1"/>
    </source>
</evidence>
<keyword evidence="3" id="KW-1185">Reference proteome</keyword>
<evidence type="ECO:0000256" key="1">
    <source>
        <dbReference type="SAM" id="SignalP"/>
    </source>
</evidence>
<dbReference type="STRING" id="1437874.CSPHI_10055"/>
<sequence>MSAPRRTIAALAAAALLLAAADTGLAAHAEHGFAARLGEAVDLPGEPWVGLGGAAYASSLATGRWSSIKVRARDVAVPGLGLVTVESGAVNARVPASAVLTGDFERTATKKFFTSVQLDAVALGGLLGVDDLLIQNLEDISPAGGWETEAILQATPDGFAGPATVAVKLRIRDGVVLLLPYEVIDAPAGAAASETLDAFRLTLGPGRLPLGDRPTRIYVSGGSIHVESERLHVTVAPADFLPLADAGRGGGAPAPGR</sequence>